<dbReference type="InterPro" id="IPR025345">
    <property type="entry name" value="DUF4249"/>
</dbReference>
<accession>A0AAJ6BI14</accession>
<proteinExistence type="predicted"/>
<dbReference type="Proteomes" id="UP001220610">
    <property type="component" value="Chromosome"/>
</dbReference>
<organism evidence="1 2">
    <name type="scientific">Candidatus Pseudobacter hemicellulosilyticus</name>
    <dbReference type="NCBI Taxonomy" id="3121375"/>
    <lineage>
        <taxon>Bacteria</taxon>
        <taxon>Pseudomonadati</taxon>
        <taxon>Bacteroidota</taxon>
        <taxon>Chitinophagia</taxon>
        <taxon>Chitinophagales</taxon>
        <taxon>Chitinophagaceae</taxon>
        <taxon>Pseudobacter</taxon>
    </lineage>
</organism>
<dbReference type="EMBL" id="CP119311">
    <property type="protein sequence ID" value="WEK36802.1"/>
    <property type="molecule type" value="Genomic_DNA"/>
</dbReference>
<protein>
    <submittedName>
        <fullName evidence="1">DUF4249 domain-containing protein</fullName>
    </submittedName>
</protein>
<sequence>MKKLSIYSIAILGLGLLASCEKVVDIDLPAADPVPYVDAWINDREEAQTIKVLKAVGYLSQSGPEPIANAQVSITDLTLNQTYPFSYANGSYTYDPGPGNRIGVVGHEYKLSITYNGELFEATDVLNRVCPVDSITIEYKEEETGNDEGYYATFYAQDLPGAQDYYWIRTYRNGSLNHNVTEMWAIDGSFYEDVSDGMNFILPIREGITSGDHPYVQGDEVKVLIRSLSKPSYNFIRMVNDQLTNGGMFSRVLQNVPYNLKSNQAGSKNRIYGWFGTVAESELAKKVE</sequence>
<dbReference type="PROSITE" id="PS51257">
    <property type="entry name" value="PROKAR_LIPOPROTEIN"/>
    <property type="match status" value="1"/>
</dbReference>
<gene>
    <name evidence="1" type="ORF">P0Y53_04745</name>
</gene>
<reference evidence="1" key="1">
    <citation type="submission" date="2023-03" db="EMBL/GenBank/DDBJ databases">
        <title>Andean soil-derived lignocellulolytic bacterial consortium as a source of novel taxa and putative plastic-active enzymes.</title>
        <authorList>
            <person name="Diaz-Garcia L."/>
            <person name="Chuvochina M."/>
            <person name="Feuerriegel G."/>
            <person name="Bunk B."/>
            <person name="Sproer C."/>
            <person name="Streit W.R."/>
            <person name="Rodriguez L.M."/>
            <person name="Overmann J."/>
            <person name="Jimenez D.J."/>
        </authorList>
    </citation>
    <scope>NUCLEOTIDE SEQUENCE</scope>
    <source>
        <strain evidence="1">MAG 7</strain>
    </source>
</reference>
<dbReference type="AlphaFoldDB" id="A0AAJ6BI14"/>
<evidence type="ECO:0000313" key="1">
    <source>
        <dbReference type="EMBL" id="WEK36802.1"/>
    </source>
</evidence>
<name>A0AAJ6BI14_9BACT</name>
<dbReference type="Pfam" id="PF14054">
    <property type="entry name" value="DUF4249"/>
    <property type="match status" value="1"/>
</dbReference>
<evidence type="ECO:0000313" key="2">
    <source>
        <dbReference type="Proteomes" id="UP001220610"/>
    </source>
</evidence>